<accession>A0A1G4K342</accession>
<protein>
    <submittedName>
        <fullName evidence="1">LAMI_0F12266g1_1</fullName>
    </submittedName>
</protein>
<organism evidence="1 2">
    <name type="scientific">Lachancea mirantina</name>
    <dbReference type="NCBI Taxonomy" id="1230905"/>
    <lineage>
        <taxon>Eukaryota</taxon>
        <taxon>Fungi</taxon>
        <taxon>Dikarya</taxon>
        <taxon>Ascomycota</taxon>
        <taxon>Saccharomycotina</taxon>
        <taxon>Saccharomycetes</taxon>
        <taxon>Saccharomycetales</taxon>
        <taxon>Saccharomycetaceae</taxon>
        <taxon>Lachancea</taxon>
    </lineage>
</organism>
<keyword evidence="2" id="KW-1185">Reference proteome</keyword>
<proteinExistence type="predicted"/>
<dbReference type="AlphaFoldDB" id="A0A1G4K342"/>
<name>A0A1G4K342_9SACH</name>
<evidence type="ECO:0000313" key="2">
    <source>
        <dbReference type="Proteomes" id="UP000191024"/>
    </source>
</evidence>
<gene>
    <name evidence="1" type="ORF">LAMI_0F12266G</name>
</gene>
<dbReference type="EMBL" id="LT598467">
    <property type="protein sequence ID" value="SCU97952.1"/>
    <property type="molecule type" value="Genomic_DNA"/>
</dbReference>
<evidence type="ECO:0000313" key="1">
    <source>
        <dbReference type="EMBL" id="SCU97952.1"/>
    </source>
</evidence>
<reference evidence="2" key="1">
    <citation type="submission" date="2016-03" db="EMBL/GenBank/DDBJ databases">
        <authorList>
            <person name="Devillers H."/>
        </authorList>
    </citation>
    <scope>NUCLEOTIDE SEQUENCE [LARGE SCALE GENOMIC DNA]</scope>
</reference>
<dbReference type="Proteomes" id="UP000191024">
    <property type="component" value="Chromosome F"/>
</dbReference>
<sequence length="236" mass="25535">MLGWREGTCWAYGSWPGALYTHSHKRRLCECEMREPLPLYDSRSAGHRTGFTRAQRGARIPLTSAATRAAHSRFGDLQGLVYVAQCGQPWRVARVQTPNAVTRPRCMGGCSAPPEATKRRRASARRVLFFSRQDPLQDCGGPGARLRTRGSRAVVAGWLRAAARSRAQPPSASLSPKRYSAVARGNRAGVRVAPRSHISALLFFRLPSVATAAHAKTSFVSAAFVRAVAVAVGVSG</sequence>